<organism evidence="1 2">
    <name type="scientific">Candidatus Pinguicoccus supinus</name>
    <dbReference type="NCBI Taxonomy" id="2529394"/>
    <lineage>
        <taxon>Bacteria</taxon>
        <taxon>Pseudomonadati</taxon>
        <taxon>Verrucomicrobiota</taxon>
        <taxon>Candidatus Pinguicoccus</taxon>
    </lineage>
</organism>
<protein>
    <submittedName>
        <fullName evidence="1">Uncharacterized protein</fullName>
    </submittedName>
</protein>
<dbReference type="Proteomes" id="UP000594451">
    <property type="component" value="Chromosome"/>
</dbReference>
<reference evidence="1 2" key="1">
    <citation type="journal article" date="2020" name="Sci. Rep.">
        <title>Morphology, ultrastructure, genomics, and phylogeny of Euplotes vanleeuwenhoeki sp. nov. and its ultra-reduced endosymbiont Candidatus Pinguicoccus supinus sp. nov.</title>
        <authorList>
            <person name="Serra V."/>
            <person name="Gammuto L."/>
            <person name="Nitla V."/>
            <person name="Castelli M."/>
            <person name="Lanzoni O."/>
            <person name="Sassera D."/>
            <person name="Bandi C."/>
            <person name="Sandeep B.V."/>
            <person name="Verni F."/>
            <person name="Modeo L."/>
            <person name="Petroni G."/>
        </authorList>
    </citation>
    <scope>NUCLEOTIDE SEQUENCE [LARGE SCALE GENOMIC DNA]</scope>
    <source>
        <strain evidence="1 2">KKR18_Esm</strain>
    </source>
</reference>
<keyword evidence="2" id="KW-1185">Reference proteome</keyword>
<dbReference type="EMBL" id="CP039370">
    <property type="protein sequence ID" value="QPJ58471.1"/>
    <property type="molecule type" value="Genomic_DNA"/>
</dbReference>
<accession>A0A7T0BRL6</accession>
<evidence type="ECO:0000313" key="1">
    <source>
        <dbReference type="EMBL" id="QPJ58471.1"/>
    </source>
</evidence>
<gene>
    <name evidence="1" type="ORF">E5P55_00585</name>
</gene>
<proteinExistence type="predicted"/>
<dbReference type="KEGG" id="psup:E5P55_00585"/>
<dbReference type="SUPFAM" id="SSF111384">
    <property type="entry name" value="OmpH-like"/>
    <property type="match status" value="1"/>
</dbReference>
<name>A0A7T0BRL6_9BACT</name>
<dbReference type="AlphaFoldDB" id="A0A7T0BRL6"/>
<evidence type="ECO:0000313" key="2">
    <source>
        <dbReference type="Proteomes" id="UP000594451"/>
    </source>
</evidence>
<dbReference type="Gene3D" id="3.30.910.20">
    <property type="entry name" value="Skp domain"/>
    <property type="match status" value="1"/>
</dbReference>
<dbReference type="InterPro" id="IPR024930">
    <property type="entry name" value="Skp_dom_sf"/>
</dbReference>
<sequence>MKIFLINLSIIFLKNKGLNMFKAKFNLYLKNIQFSLKKLYEYLTLQYKFLYKYKNKFILIKNILSLGDTNIIVKKITSRESKLFELEKSVVNFKLQIQFKFNRLRKIVLDRFFFNIKTLIRKISIIGNIDLILNIQKQSIIYLNEYFDITNDIVSILNKY</sequence>